<evidence type="ECO:0000313" key="13">
    <source>
        <dbReference type="Proteomes" id="UP000011081"/>
    </source>
</evidence>
<dbReference type="Gene3D" id="3.40.50.300">
    <property type="entry name" value="P-loop containing nucleotide triphosphate hydrolases"/>
    <property type="match status" value="2"/>
</dbReference>
<dbReference type="Gene3D" id="1.20.1060.20">
    <property type="match status" value="1"/>
</dbReference>
<gene>
    <name evidence="12" type="ORF">VCUG_01468</name>
</gene>
<name>L2GUP6_VAVCU</name>
<dbReference type="InterPro" id="IPR003395">
    <property type="entry name" value="RecF/RecN/SMC_N"/>
</dbReference>
<keyword evidence="5 9" id="KW-0175">Coiled coil</keyword>
<dbReference type="EMBL" id="GL877426">
    <property type="protein sequence ID" value="ELA47023.1"/>
    <property type="molecule type" value="Genomic_DNA"/>
</dbReference>
<evidence type="ECO:0000259" key="11">
    <source>
        <dbReference type="SMART" id="SM00968"/>
    </source>
</evidence>
<keyword evidence="13" id="KW-1185">Reference proteome</keyword>
<sequence length="1263" mass="147119">MAMKRKKMEKMGRQERRRNARAQNDKKDDKVEKSSKRERKPKKEISNTEEQGIKINKKEQKKLEKEMVELSSIETVLEQEKSRCTDGGENRAEHITESVIDTHDNHIAGHTSCTQGDMDRKDIKAKNKADEQCISERKNSYNLRMNDITLFNFKSYEGRHKINNISSFTTVVGSNGSGKSNIIDAVLFLFGYSAKKMRHKINAGLINKGKDSCYVEIKFAADDGQFSVKRELIKGRSLYYVNDNEVSVAEVRDKMKHYNVDLDHNRFLILQGEIEAIAMMKPKDEKNVGILEYLEDIIGTNTYYEEIVSLEQQLSGLKEKEDVMKSSFKFQEKEFNFVKTKNEANEQLLNQRAEWLREKIKLNYLEELKDGRNREKLVRENELLEKELGKVKNKDDVEQIKNLEGELVKHKNALSRKERDFLLCKQEVSRINREISRRETDYEMLVKTEKTAMQEHEDTLRNQKMNKIEIKTIQGEKNENLKEIGVFEERLRAKEDELYQLRQNCQYNDKIEDLKALIACHEKDILHLNEKKSGIRLNQVKRDETIVRDKIMECEKNLNILRGLDRNICTDVRVLKSDLSVTEQDLEKKKELLREAKQQRTTKKTESELIAKIKSVDGFVGRLGDLGRVDSKYDIAITAASKGKLNNIVVNSVETAEKCIKIINACGLKRTSFLVMDKLMDDQFKKEKDFVYCIDLIDCKDKYRKAFSFVLKDTILCNNLDEATNVAFNRKVRHRTVSLQGDLVEKSGIMSKMKVFGSMNTQINTEKLEKKLLRIEAAKSNMLSLLKEKEEQISAVRNILYGQSSVDECIKDLEQEMKRMIDSYCKSTGKSKADDLNVLFKEDNVEMDILVGKVSELKNEIKCLRKEIENLEGNEIKGRTCDKQLLIDQINLFVKRNQDLEEKLNRILITDTQKKLENIDNTLKDARKKMKELESMDDIRKEYDSKTKLCMELETVYENEQDEIKRLCEQINDLKNVTEELMQKELEIRNKMERNFEKMKKKSVRNDYMDELKMFKRLGYEFDAVVNKENVDNTDSSAVDYKTIDDTELDNLMGETQFKIQKLEKNEKIDFELVHEYKNKKIEYENIKNEYNRFMNTFNAMVKRFSDLKSERHERFMNGFAAINKHLKEIYQTITFGGNAELELVDYTDPFSEGIILSVMPPKKTWNKVSSLSGGEKTLASLALVFALHKYSPSPFYVMDEIDAALDFRNVSLVANLIKEQEGQFLVISLRHDMFELANKLVGVYKTEGKSNIIVLDVNTIQA</sequence>
<evidence type="ECO:0000256" key="2">
    <source>
        <dbReference type="ARBA" id="ARBA00006005"/>
    </source>
</evidence>
<proteinExistence type="inferred from homology"/>
<evidence type="ECO:0000256" key="9">
    <source>
        <dbReference type="SAM" id="Coils"/>
    </source>
</evidence>
<dbReference type="SUPFAM" id="SSF75553">
    <property type="entry name" value="Smc hinge domain"/>
    <property type="match status" value="1"/>
</dbReference>
<evidence type="ECO:0000256" key="10">
    <source>
        <dbReference type="SAM" id="MobiDB-lite"/>
    </source>
</evidence>
<keyword evidence="4" id="KW-0067">ATP-binding</keyword>
<keyword evidence="6" id="KW-0226">DNA condensation</keyword>
<dbReference type="GeneID" id="19879346"/>
<feature type="coiled-coil region" evidence="9">
    <location>
        <begin position="300"/>
        <end position="420"/>
    </location>
</feature>
<dbReference type="Pfam" id="PF02463">
    <property type="entry name" value="SMC_N"/>
    <property type="match status" value="1"/>
</dbReference>
<evidence type="ECO:0000256" key="3">
    <source>
        <dbReference type="ARBA" id="ARBA00022741"/>
    </source>
</evidence>
<dbReference type="GO" id="GO:0000796">
    <property type="term" value="C:condensin complex"/>
    <property type="evidence" value="ECO:0007669"/>
    <property type="project" value="TreeGrafter"/>
</dbReference>
<feature type="coiled-coil region" evidence="9">
    <location>
        <begin position="579"/>
        <end position="606"/>
    </location>
</feature>
<dbReference type="Proteomes" id="UP000011081">
    <property type="component" value="Unassembled WGS sequence"/>
</dbReference>
<feature type="coiled-coil region" evidence="9">
    <location>
        <begin position="909"/>
        <end position="1002"/>
    </location>
</feature>
<comment type="similarity">
    <text evidence="2">Belongs to the SMC family. SMC4 subfamily.</text>
</comment>
<feature type="region of interest" description="Disordered" evidence="10">
    <location>
        <begin position="1"/>
        <end position="55"/>
    </location>
</feature>
<evidence type="ECO:0000256" key="4">
    <source>
        <dbReference type="ARBA" id="ARBA00022840"/>
    </source>
</evidence>
<dbReference type="OMA" id="CPALDNM"/>
<evidence type="ECO:0000256" key="8">
    <source>
        <dbReference type="PIRNR" id="PIRNR005719"/>
    </source>
</evidence>
<dbReference type="GO" id="GO:0005634">
    <property type="term" value="C:nucleus"/>
    <property type="evidence" value="ECO:0007669"/>
    <property type="project" value="UniProtKB-SubCell"/>
</dbReference>
<dbReference type="PANTHER" id="PTHR18937:SF172">
    <property type="entry name" value="STRUCTURAL MAINTENANCE OF CHROMOSOMES PROTEIN"/>
    <property type="match status" value="1"/>
</dbReference>
<organism evidence="12 13">
    <name type="scientific">Vavraia culicis (isolate floridensis)</name>
    <name type="common">Microsporidian parasite</name>
    <dbReference type="NCBI Taxonomy" id="948595"/>
    <lineage>
        <taxon>Eukaryota</taxon>
        <taxon>Fungi</taxon>
        <taxon>Fungi incertae sedis</taxon>
        <taxon>Microsporidia</taxon>
        <taxon>Pleistophoridae</taxon>
        <taxon>Vavraia</taxon>
    </lineage>
</organism>
<feature type="domain" description="SMC hinge" evidence="11">
    <location>
        <begin position="617"/>
        <end position="727"/>
    </location>
</feature>
<dbReference type="InterPro" id="IPR027417">
    <property type="entry name" value="P-loop_NTPase"/>
</dbReference>
<protein>
    <recommendedName>
        <fullName evidence="8">Structural maintenance of chromosomes protein</fullName>
    </recommendedName>
</protein>
<reference evidence="13" key="1">
    <citation type="submission" date="2011-03" db="EMBL/GenBank/DDBJ databases">
        <title>The genome sequence of Vavraia culicis strain floridensis.</title>
        <authorList>
            <consortium name="The Broad Institute Genome Sequencing Platform"/>
            <person name="Cuomo C."/>
            <person name="Becnel J."/>
            <person name="Sanscrainte N."/>
            <person name="Young S.K."/>
            <person name="Zeng Q."/>
            <person name="Gargeya S."/>
            <person name="Fitzgerald M."/>
            <person name="Haas B."/>
            <person name="Abouelleil A."/>
            <person name="Alvarado L."/>
            <person name="Arachchi H.M."/>
            <person name="Berlin A."/>
            <person name="Chapman S.B."/>
            <person name="Gearin G."/>
            <person name="Goldberg J."/>
            <person name="Griggs A."/>
            <person name="Gujja S."/>
            <person name="Hansen M."/>
            <person name="Heiman D."/>
            <person name="Howarth C."/>
            <person name="Larimer J."/>
            <person name="Lui A."/>
            <person name="MacDonald P.J.P."/>
            <person name="McCowen C."/>
            <person name="Montmayeur A."/>
            <person name="Murphy C."/>
            <person name="Neiman D."/>
            <person name="Pearson M."/>
            <person name="Priest M."/>
            <person name="Roberts A."/>
            <person name="Saif S."/>
            <person name="Shea T."/>
            <person name="Sisk P."/>
            <person name="Stolte C."/>
            <person name="Sykes S."/>
            <person name="Wortman J."/>
            <person name="Nusbaum C."/>
            <person name="Birren B."/>
        </authorList>
    </citation>
    <scope>NUCLEOTIDE SEQUENCE [LARGE SCALE GENOMIC DNA]</scope>
    <source>
        <strain evidence="13">floridensis</strain>
    </source>
</reference>
<keyword evidence="3" id="KW-0547">Nucleotide-binding</keyword>
<dbReference type="SUPFAM" id="SSF52540">
    <property type="entry name" value="P-loop containing nucleoside triphosphate hydrolases"/>
    <property type="match status" value="2"/>
</dbReference>
<evidence type="ECO:0000256" key="1">
    <source>
        <dbReference type="ARBA" id="ARBA00004123"/>
    </source>
</evidence>
<dbReference type="AlphaFoldDB" id="L2GUP6"/>
<dbReference type="InterPro" id="IPR010935">
    <property type="entry name" value="SMC_hinge"/>
</dbReference>
<dbReference type="FunCoup" id="L2GUP6">
    <property type="interactions" value="180"/>
</dbReference>
<dbReference type="OrthoDB" id="5575062at2759"/>
<dbReference type="InterPro" id="IPR024704">
    <property type="entry name" value="SMC"/>
</dbReference>
<dbReference type="PIRSF" id="PIRSF005719">
    <property type="entry name" value="SMC"/>
    <property type="match status" value="1"/>
</dbReference>
<dbReference type="Pfam" id="PF06470">
    <property type="entry name" value="SMC_hinge"/>
    <property type="match status" value="1"/>
</dbReference>
<dbReference type="Gene3D" id="3.30.70.1620">
    <property type="match status" value="1"/>
</dbReference>
<evidence type="ECO:0000313" key="12">
    <source>
        <dbReference type="EMBL" id="ELA47023.1"/>
    </source>
</evidence>
<dbReference type="RefSeq" id="XP_008074488.1">
    <property type="nucleotide sequence ID" value="XM_008076297.1"/>
</dbReference>
<dbReference type="InParanoid" id="L2GUP6"/>
<dbReference type="PANTHER" id="PTHR18937">
    <property type="entry name" value="STRUCTURAL MAINTENANCE OF CHROMOSOMES SMC FAMILY MEMBER"/>
    <property type="match status" value="1"/>
</dbReference>
<feature type="coiled-coil region" evidence="9">
    <location>
        <begin position="847"/>
        <end position="874"/>
    </location>
</feature>
<dbReference type="InterPro" id="IPR036277">
    <property type="entry name" value="SMC_hinge_sf"/>
</dbReference>
<dbReference type="GO" id="GO:0007076">
    <property type="term" value="P:mitotic chromosome condensation"/>
    <property type="evidence" value="ECO:0007669"/>
    <property type="project" value="TreeGrafter"/>
</dbReference>
<dbReference type="SMART" id="SM00968">
    <property type="entry name" value="SMC_hinge"/>
    <property type="match status" value="1"/>
</dbReference>
<dbReference type="HOGENOM" id="CLU_001042_4_1_1"/>
<accession>L2GUP6</accession>
<comment type="subcellular location">
    <subcellularLocation>
        <location evidence="1 8">Nucleus</location>
    </subcellularLocation>
</comment>
<evidence type="ECO:0000256" key="7">
    <source>
        <dbReference type="ARBA" id="ARBA00023242"/>
    </source>
</evidence>
<evidence type="ECO:0000256" key="6">
    <source>
        <dbReference type="ARBA" id="ARBA00023067"/>
    </source>
</evidence>
<dbReference type="GO" id="GO:0005524">
    <property type="term" value="F:ATP binding"/>
    <property type="evidence" value="ECO:0007669"/>
    <property type="project" value="UniProtKB-KW"/>
</dbReference>
<dbReference type="VEuPathDB" id="MicrosporidiaDB:VCUG_01468"/>
<dbReference type="STRING" id="948595.L2GUP6"/>
<feature type="compositionally biased region" description="Basic and acidic residues" evidence="10">
    <location>
        <begin position="23"/>
        <end position="46"/>
    </location>
</feature>
<feature type="coiled-coil region" evidence="9">
    <location>
        <begin position="484"/>
        <end position="531"/>
    </location>
</feature>
<keyword evidence="7 8" id="KW-0539">Nucleus</keyword>
<evidence type="ECO:0000256" key="5">
    <source>
        <dbReference type="ARBA" id="ARBA00023054"/>
    </source>
</evidence>